<evidence type="ECO:0000313" key="8">
    <source>
        <dbReference type="EMBL" id="EFX01145.1"/>
    </source>
</evidence>
<reference evidence="8 9" key="1">
    <citation type="journal article" date="2011" name="Proc. Natl. Acad. Sci. U.S.A.">
        <title>Genome and transcriptome analyses of the mountain pine beetle-fungal symbiont Grosmannia clavigera, a lodgepole pine pathogen.</title>
        <authorList>
            <person name="DiGuistini S."/>
            <person name="Wang Y."/>
            <person name="Liao N.Y."/>
            <person name="Taylor G."/>
            <person name="Tanguay P."/>
            <person name="Feau N."/>
            <person name="Henrissat B."/>
            <person name="Chan S.K."/>
            <person name="Hesse-Orce U."/>
            <person name="Alamouti S.M."/>
            <person name="Tsui C.K.M."/>
            <person name="Docking R.T."/>
            <person name="Levasseur A."/>
            <person name="Haridas S."/>
            <person name="Robertson G."/>
            <person name="Birol I."/>
            <person name="Holt R.A."/>
            <person name="Marra M.A."/>
            <person name="Hamelin R.C."/>
            <person name="Hirst M."/>
            <person name="Jones S.J.M."/>
            <person name="Bohlmann J."/>
            <person name="Breuil C."/>
        </authorList>
    </citation>
    <scope>NUCLEOTIDE SEQUENCE [LARGE SCALE GENOMIC DNA]</scope>
    <source>
        <strain evidence="9">kw1407 / UAMH 11150</strain>
    </source>
</reference>
<evidence type="ECO:0000259" key="6">
    <source>
        <dbReference type="Pfam" id="PF07731"/>
    </source>
</evidence>
<dbReference type="InterPro" id="IPR045087">
    <property type="entry name" value="Cu-oxidase_fam"/>
</dbReference>
<sequence>MTMMVKMLSARQLLPTVVLLMAVATFFSYWTYLDRASVQKQKVWLSSSFGSLQHDDASVGLSDAIIQDDQRNMRSLLFPEQHIYRPAQTIRQQWNVTTAPATPDGVKRIVYMINGLFPGPTIEARSGDELEIEVHNLADTSEGISIHWHGLAMQGANEMDGVVGLTQCAIGTGQSYIYRFRISETQHGTFWYHAHSGVQLADGLYGGLIIHKPSSDSTTATTADSYDREQLLLIGDWYHRPAQDVLARYQDYSSFGNEPSPDSLLINGRGYFACSMTVPANPVDCRLVQAPNVTLYGQRTRLRVVNTGALAGFTLAIPHSAAQMRVLEVDGGGSVVDSPVAASVGILYPGERMDVVIERPASDDKAASLVVALDRENMHLKNFALTRTQSFHLGWHNSLISASSAIEPATTATTAHFNLADAKGAVQDGAVPLMTAQKAVVYTRVEILASHGNVPLGVVNRTSWLVDEPAAPPLLALDRSRWPHMRRPGETPPLGQAVRDVPWFEQTGKDEWMDLVVNNLDEKGHPFHLHGFSFFVVASWRSPAASYDAFNPFEHAAPVGGPMNTATPLRKDTVYVPRMGYVVLRFQLDNAGLWLLHCHMLWHHAAGMGMALQVGPAASLQTQQKAGAMCVS</sequence>
<dbReference type="InterPro" id="IPR001117">
    <property type="entry name" value="Cu-oxidase_2nd"/>
</dbReference>
<proteinExistence type="inferred from homology"/>
<name>F0XLH6_GROCL</name>
<keyword evidence="3" id="KW-0560">Oxidoreductase</keyword>
<dbReference type="EMBL" id="GL629794">
    <property type="protein sequence ID" value="EFX01145.1"/>
    <property type="molecule type" value="Genomic_DNA"/>
</dbReference>
<dbReference type="CDD" id="cd04206">
    <property type="entry name" value="CuRO_1_LCC_like"/>
    <property type="match status" value="1"/>
</dbReference>
<evidence type="ECO:0000259" key="5">
    <source>
        <dbReference type="Pfam" id="PF00394"/>
    </source>
</evidence>
<dbReference type="PANTHER" id="PTHR11709:SF511">
    <property type="entry name" value="LACCASE"/>
    <property type="match status" value="1"/>
</dbReference>
<protein>
    <submittedName>
        <fullName evidence="8">Laccase iv</fullName>
    </submittedName>
</protein>
<feature type="domain" description="Plastocyanin-like" evidence="6">
    <location>
        <begin position="508"/>
        <end position="616"/>
    </location>
</feature>
<comment type="similarity">
    <text evidence="1">Belongs to the multicopper oxidase family.</text>
</comment>
<keyword evidence="4" id="KW-0186">Copper</keyword>
<dbReference type="Pfam" id="PF07731">
    <property type="entry name" value="Cu-oxidase_2"/>
    <property type="match status" value="1"/>
</dbReference>
<evidence type="ECO:0000313" key="9">
    <source>
        <dbReference type="Proteomes" id="UP000007796"/>
    </source>
</evidence>
<organism evidence="9">
    <name type="scientific">Grosmannia clavigera (strain kw1407 / UAMH 11150)</name>
    <name type="common">Blue stain fungus</name>
    <name type="synonym">Graphiocladiella clavigera</name>
    <dbReference type="NCBI Taxonomy" id="655863"/>
    <lineage>
        <taxon>Eukaryota</taxon>
        <taxon>Fungi</taxon>
        <taxon>Dikarya</taxon>
        <taxon>Ascomycota</taxon>
        <taxon>Pezizomycotina</taxon>
        <taxon>Sordariomycetes</taxon>
        <taxon>Sordariomycetidae</taxon>
        <taxon>Ophiostomatales</taxon>
        <taxon>Ophiostomataceae</taxon>
        <taxon>Leptographium</taxon>
    </lineage>
</organism>
<dbReference type="Pfam" id="PF00394">
    <property type="entry name" value="Cu-oxidase"/>
    <property type="match status" value="1"/>
</dbReference>
<dbReference type="InterPro" id="IPR008972">
    <property type="entry name" value="Cupredoxin"/>
</dbReference>
<gene>
    <name evidence="8" type="ORF">CMQ_6087</name>
</gene>
<evidence type="ECO:0000256" key="4">
    <source>
        <dbReference type="ARBA" id="ARBA00023008"/>
    </source>
</evidence>
<dbReference type="CDD" id="cd13910">
    <property type="entry name" value="CuRO_3_MCO_like_4"/>
    <property type="match status" value="1"/>
</dbReference>
<dbReference type="Proteomes" id="UP000007796">
    <property type="component" value="Unassembled WGS sequence"/>
</dbReference>
<keyword evidence="2" id="KW-0479">Metal-binding</keyword>
<evidence type="ECO:0000256" key="2">
    <source>
        <dbReference type="ARBA" id="ARBA00022723"/>
    </source>
</evidence>
<dbReference type="HOGENOM" id="CLU_006504_7_2_1"/>
<dbReference type="PANTHER" id="PTHR11709">
    <property type="entry name" value="MULTI-COPPER OXIDASE"/>
    <property type="match status" value="1"/>
</dbReference>
<accession>F0XLH6</accession>
<dbReference type="STRING" id="655863.F0XLH6"/>
<dbReference type="RefSeq" id="XP_014170627.1">
    <property type="nucleotide sequence ID" value="XM_014315152.1"/>
</dbReference>
<evidence type="ECO:0000256" key="1">
    <source>
        <dbReference type="ARBA" id="ARBA00010609"/>
    </source>
</evidence>
<dbReference type="eggNOG" id="KOG1263">
    <property type="taxonomic scope" value="Eukaryota"/>
</dbReference>
<dbReference type="AlphaFoldDB" id="F0XLH6"/>
<dbReference type="GO" id="GO:0005507">
    <property type="term" value="F:copper ion binding"/>
    <property type="evidence" value="ECO:0007669"/>
    <property type="project" value="InterPro"/>
</dbReference>
<dbReference type="Gene3D" id="2.60.40.420">
    <property type="entry name" value="Cupredoxins - blue copper proteins"/>
    <property type="match status" value="3"/>
</dbReference>
<keyword evidence="9" id="KW-1185">Reference proteome</keyword>
<dbReference type="InterPro" id="IPR011706">
    <property type="entry name" value="Cu-oxidase_C"/>
</dbReference>
<dbReference type="GeneID" id="25979481"/>
<dbReference type="OrthoDB" id="2121828at2759"/>
<dbReference type="GO" id="GO:0016491">
    <property type="term" value="F:oxidoreductase activity"/>
    <property type="evidence" value="ECO:0007669"/>
    <property type="project" value="UniProtKB-KW"/>
</dbReference>
<dbReference type="InterPro" id="IPR011707">
    <property type="entry name" value="Cu-oxidase-like_N"/>
</dbReference>
<dbReference type="InterPro" id="IPR002355">
    <property type="entry name" value="Cu_oxidase_Cu_BS"/>
</dbReference>
<dbReference type="InterPro" id="IPR033138">
    <property type="entry name" value="Cu_oxidase_CS"/>
</dbReference>
<feature type="domain" description="Plastocyanin-like" evidence="5">
    <location>
        <begin position="230"/>
        <end position="361"/>
    </location>
</feature>
<evidence type="ECO:0000259" key="7">
    <source>
        <dbReference type="Pfam" id="PF07732"/>
    </source>
</evidence>
<dbReference type="PROSITE" id="PS00079">
    <property type="entry name" value="MULTICOPPER_OXIDASE1"/>
    <property type="match status" value="1"/>
</dbReference>
<dbReference type="Pfam" id="PF07732">
    <property type="entry name" value="Cu-oxidase_3"/>
    <property type="match status" value="1"/>
</dbReference>
<dbReference type="CDD" id="cd04205">
    <property type="entry name" value="CuRO_2_LCC_like"/>
    <property type="match status" value="1"/>
</dbReference>
<dbReference type="PROSITE" id="PS00080">
    <property type="entry name" value="MULTICOPPER_OXIDASE2"/>
    <property type="match status" value="1"/>
</dbReference>
<dbReference type="SUPFAM" id="SSF49503">
    <property type="entry name" value="Cupredoxins"/>
    <property type="match status" value="3"/>
</dbReference>
<evidence type="ECO:0000256" key="3">
    <source>
        <dbReference type="ARBA" id="ARBA00023002"/>
    </source>
</evidence>
<feature type="domain" description="Plastocyanin-like" evidence="7">
    <location>
        <begin position="96"/>
        <end position="214"/>
    </location>
</feature>
<dbReference type="InParanoid" id="F0XLH6"/>